<reference evidence="3 5" key="2">
    <citation type="submission" date="2023-10" db="EMBL/GenBank/DDBJ databases">
        <title>To unveil natural product biosynthetic capacity in Pseudoalteromonas.</title>
        <authorList>
            <person name="Wang J."/>
        </authorList>
    </citation>
    <scope>NUCLEOTIDE SEQUENCE [LARGE SCALE GENOMIC DNA]</scope>
    <source>
        <strain evidence="3 5">DSM 15914</strain>
    </source>
</reference>
<evidence type="ECO:0000313" key="5">
    <source>
        <dbReference type="Proteomes" id="UP001304419"/>
    </source>
</evidence>
<dbReference type="Proteomes" id="UP000646877">
    <property type="component" value="Unassembled WGS sequence"/>
</dbReference>
<evidence type="ECO:0000313" key="4">
    <source>
        <dbReference type="Proteomes" id="UP000646877"/>
    </source>
</evidence>
<protein>
    <recommendedName>
        <fullName evidence="6">Peptidase M15A C-terminal domain-containing protein</fullName>
    </recommendedName>
</protein>
<evidence type="ECO:0000313" key="3">
    <source>
        <dbReference type="EMBL" id="WOX29543.1"/>
    </source>
</evidence>
<feature type="chain" id="PRO_5034722976" description="Peptidase M15A C-terminal domain-containing protein" evidence="1">
    <location>
        <begin position="21"/>
        <end position="380"/>
    </location>
</feature>
<evidence type="ECO:0000256" key="1">
    <source>
        <dbReference type="SAM" id="SignalP"/>
    </source>
</evidence>
<gene>
    <name evidence="2" type="ORF">F9Y85_15160</name>
    <name evidence="3" type="ORF">R5H13_04565</name>
</gene>
<dbReference type="EMBL" id="CP137578">
    <property type="protein sequence ID" value="WOX29543.1"/>
    <property type="molecule type" value="Genomic_DNA"/>
</dbReference>
<evidence type="ECO:0008006" key="6">
    <source>
        <dbReference type="Google" id="ProtNLM"/>
    </source>
</evidence>
<reference evidence="2" key="1">
    <citation type="submission" date="2019-10" db="EMBL/GenBank/DDBJ databases">
        <authorList>
            <person name="Paulsen S."/>
        </authorList>
    </citation>
    <scope>NUCLEOTIDE SEQUENCE</scope>
    <source>
        <strain evidence="2">LMG 19692</strain>
    </source>
</reference>
<feature type="signal peptide" evidence="1">
    <location>
        <begin position="1"/>
        <end position="20"/>
    </location>
</feature>
<dbReference type="Proteomes" id="UP001304419">
    <property type="component" value="Chromosome 1"/>
</dbReference>
<dbReference type="AlphaFoldDB" id="A0A8I2H389"/>
<keyword evidence="1" id="KW-0732">Signal</keyword>
<accession>A0A8I2H389</accession>
<name>A0A8I2H389_9GAMM</name>
<evidence type="ECO:0000313" key="2">
    <source>
        <dbReference type="EMBL" id="NLR22618.1"/>
    </source>
</evidence>
<sequence length="380" mass="41484">MNRRNALICVALGFCAHLSAKTPQPTLSINTNLDYDGLITTPNGKAYFGQQWLENASEVTLYPKNGNSALWTLTLTYSDGRPAVGKAITINSTYNTLTTSSWRDKNTMANRFPSGSRATVIQRIDQGLFRLRAPYEASSLVTDANGQVKVTVNNFHSCGNEQQPGSDKLTASTGNLQAQLIVKCAVTGLVNIPDRASEGLTTAGLVGRHLHPDLLSALQNLGQAWKNVQNKPVGMPNYLTITGATMRWGGINPPHFTHKFGGTVDIRPIGTSSGPVSVGDAHYHRQATQTIVDALVQLGATKIIFADNLKGVTDVKSNHRNHLHVSFLTEPLEPWLAPNDNELDSEGEAWHDYSNIYDTSYFVPQVKSLQVTDFHFELGK</sequence>
<dbReference type="EMBL" id="WEIA01000009">
    <property type="protein sequence ID" value="NLR22618.1"/>
    <property type="molecule type" value="Genomic_DNA"/>
</dbReference>
<proteinExistence type="predicted"/>
<dbReference type="RefSeq" id="WP_130126736.1">
    <property type="nucleotide sequence ID" value="NZ_CBCSDF010000014.1"/>
</dbReference>
<organism evidence="2 4">
    <name type="scientific">Pseudoalteromonas maricaloris</name>
    <dbReference type="NCBI Taxonomy" id="184924"/>
    <lineage>
        <taxon>Bacteria</taxon>
        <taxon>Pseudomonadati</taxon>
        <taxon>Pseudomonadota</taxon>
        <taxon>Gammaproteobacteria</taxon>
        <taxon>Alteromonadales</taxon>
        <taxon>Pseudoalteromonadaceae</taxon>
        <taxon>Pseudoalteromonas</taxon>
    </lineage>
</organism>
<keyword evidence="5" id="KW-1185">Reference proteome</keyword>